<accession>V7HVQ1</accession>
<feature type="transmembrane region" description="Helical" evidence="3">
    <location>
        <begin position="33"/>
        <end position="56"/>
    </location>
</feature>
<evidence type="ECO:0000256" key="2">
    <source>
        <dbReference type="ARBA" id="ARBA00007362"/>
    </source>
</evidence>
<feature type="transmembrane region" description="Helical" evidence="3">
    <location>
        <begin position="230"/>
        <end position="249"/>
    </location>
</feature>
<dbReference type="InterPro" id="IPR037185">
    <property type="entry name" value="EmrE-like"/>
</dbReference>
<keyword evidence="3" id="KW-1133">Transmembrane helix</keyword>
<comment type="subcellular location">
    <subcellularLocation>
        <location evidence="1">Endomembrane system</location>
        <topology evidence="1">Multi-pass membrane protein</topology>
    </subcellularLocation>
</comment>
<evidence type="ECO:0000256" key="1">
    <source>
        <dbReference type="ARBA" id="ARBA00004127"/>
    </source>
</evidence>
<dbReference type="Gene3D" id="1.10.3730.20">
    <property type="match status" value="1"/>
</dbReference>
<gene>
    <name evidence="5" type="ORF">LEQ_1915</name>
</gene>
<dbReference type="RefSeq" id="WP_023859441.1">
    <property type="nucleotide sequence ID" value="NZ_AWWH01000096.1"/>
</dbReference>
<feature type="transmembrane region" description="Helical" evidence="3">
    <location>
        <begin position="159"/>
        <end position="179"/>
    </location>
</feature>
<dbReference type="SUPFAM" id="SSF103481">
    <property type="entry name" value="Multidrug resistance efflux transporter EmrE"/>
    <property type="match status" value="2"/>
</dbReference>
<dbReference type="Proteomes" id="UP000018559">
    <property type="component" value="Unassembled WGS sequence"/>
</dbReference>
<evidence type="ECO:0000259" key="4">
    <source>
        <dbReference type="Pfam" id="PF00892"/>
    </source>
</evidence>
<dbReference type="PANTHER" id="PTHR22911:SF137">
    <property type="entry name" value="SOLUTE CARRIER FAMILY 35 MEMBER G2-RELATED"/>
    <property type="match status" value="1"/>
</dbReference>
<feature type="transmembrane region" description="Helical" evidence="3">
    <location>
        <begin position="77"/>
        <end position="97"/>
    </location>
</feature>
<reference evidence="5 6" key="1">
    <citation type="journal article" date="2014" name="Genome Announc.">
        <title>The Genome of the Predominant Equine Lactobacillus Species, Lactobacillus equi, Is Reflective of Its Lifestyle Adaptations to an Herbivorous Host.</title>
        <authorList>
            <person name="O'Donnell M.M."/>
            <person name="Harris H.M."/>
            <person name="O'Toole P.W."/>
            <person name="Ross R.P."/>
        </authorList>
    </citation>
    <scope>NUCLEOTIDE SEQUENCE [LARGE SCALE GENOMIC DNA]</scope>
    <source>
        <strain evidence="5 6">DPC 6820</strain>
    </source>
</reference>
<dbReference type="InterPro" id="IPR000620">
    <property type="entry name" value="EamA_dom"/>
</dbReference>
<comment type="similarity">
    <text evidence="2">Belongs to the EamA transporter family.</text>
</comment>
<dbReference type="PATRIC" id="fig|1392007.3.peg.841"/>
<comment type="caution">
    <text evidence="5">The sequence shown here is derived from an EMBL/GenBank/DDBJ whole genome shotgun (WGS) entry which is preliminary data.</text>
</comment>
<keyword evidence="3" id="KW-0472">Membrane</keyword>
<feature type="transmembrane region" description="Helical" evidence="3">
    <location>
        <begin position="285"/>
        <end position="305"/>
    </location>
</feature>
<evidence type="ECO:0000313" key="5">
    <source>
        <dbReference type="EMBL" id="ETA74319.1"/>
    </source>
</evidence>
<feature type="transmembrane region" description="Helical" evidence="3">
    <location>
        <begin position="103"/>
        <end position="123"/>
    </location>
</feature>
<feature type="transmembrane region" description="Helical" evidence="3">
    <location>
        <begin position="130"/>
        <end position="147"/>
    </location>
</feature>
<organism evidence="5 6">
    <name type="scientific">Ligilactobacillus equi DPC 6820</name>
    <dbReference type="NCBI Taxonomy" id="1392007"/>
    <lineage>
        <taxon>Bacteria</taxon>
        <taxon>Bacillati</taxon>
        <taxon>Bacillota</taxon>
        <taxon>Bacilli</taxon>
        <taxon>Lactobacillales</taxon>
        <taxon>Lactobacillaceae</taxon>
        <taxon>Ligilactobacillus</taxon>
    </lineage>
</organism>
<proteinExistence type="inferred from homology"/>
<dbReference type="AlphaFoldDB" id="V7HVQ1"/>
<evidence type="ECO:0000256" key="3">
    <source>
        <dbReference type="SAM" id="Phobius"/>
    </source>
</evidence>
<name>V7HVQ1_9LACO</name>
<dbReference type="PANTHER" id="PTHR22911">
    <property type="entry name" value="ACYL-MALONYL CONDENSING ENZYME-RELATED"/>
    <property type="match status" value="1"/>
</dbReference>
<feature type="domain" description="EamA" evidence="4">
    <location>
        <begin position="2"/>
        <end position="147"/>
    </location>
</feature>
<sequence length="311" mass="33919">MIAGIIAGVTWALETLALGLGLNMVPFIDSEQAVILAPFVATFIHDTFSALWATLYNILRKQERQVWQAFRTRNGKFVVFAAVIGGPVGMTGYVLTINNLGSSIGAVASAIFPAIGAVFAYLILKEKMQWYRWLFLILTLVGVYGLSSSTEITIHNLALGLLGTVVCSFGWGLEAVILAKAMQNESVKDEYVLQIRQSTSAVFYGCIILPSIGGWKVVPQLFTNVVTFQTLLILLLAGFFATVSYLFYYKAIAQIGASKAMALNVTYAAWAVVFTVIIFRDTSVLNFMTIMCTVIVLICGILSAADYKDLL</sequence>
<feature type="transmembrane region" description="Helical" evidence="3">
    <location>
        <begin position="200"/>
        <end position="218"/>
    </location>
</feature>
<dbReference type="EMBL" id="AWWH01000096">
    <property type="protein sequence ID" value="ETA74319.1"/>
    <property type="molecule type" value="Genomic_DNA"/>
</dbReference>
<keyword evidence="6" id="KW-1185">Reference proteome</keyword>
<dbReference type="Pfam" id="PF00892">
    <property type="entry name" value="EamA"/>
    <property type="match status" value="1"/>
</dbReference>
<dbReference type="GO" id="GO:0016020">
    <property type="term" value="C:membrane"/>
    <property type="evidence" value="ECO:0007669"/>
    <property type="project" value="InterPro"/>
</dbReference>
<evidence type="ECO:0000313" key="6">
    <source>
        <dbReference type="Proteomes" id="UP000018559"/>
    </source>
</evidence>
<feature type="transmembrane region" description="Helical" evidence="3">
    <location>
        <begin position="261"/>
        <end position="279"/>
    </location>
</feature>
<keyword evidence="3" id="KW-0812">Transmembrane</keyword>
<protein>
    <submittedName>
        <fullName evidence="5">DMT superfamily drug/metabolite transporter</fullName>
    </submittedName>
</protein>